<sequence>MTGAPPFWWERAGWQAAVLLPVSAIYGSVAARRLAHAKRQSIDAPVICVGNFTVGGTGKTPTVIALAQAAVRRGMKPGILSRGHGGRGHARIVDPESDSAAVVGDEPLLLARHAPVAVARKRAEGAALLVAQGCDLILMDDGFQSSQIRIDHALLVIDARTGIGNGHIIPGGPLRAPVIDQIRFADSLLRIGEGTASDAVVRMAARAGKPVYDARTVAIDALSVSGKRVLAFAGIGHPERFYDALSAAGANVVEKRSFDDHHPFKPGELTQLERDATRARAQLITTEKDVARLRGGIVPGGFLDRLAVFAIETRFEPEHVPDRIIDEAVASWRKRRFYAC</sequence>
<dbReference type="GO" id="GO:0009029">
    <property type="term" value="F:lipid-A 4'-kinase activity"/>
    <property type="evidence" value="ECO:0007669"/>
    <property type="project" value="UniProtKB-UniRule"/>
</dbReference>
<evidence type="ECO:0000256" key="13">
    <source>
        <dbReference type="HAMAP-Rule" id="MF_00409"/>
    </source>
</evidence>
<keyword evidence="15" id="KW-1185">Reference proteome</keyword>
<evidence type="ECO:0000256" key="9">
    <source>
        <dbReference type="ARBA" id="ARBA00022777"/>
    </source>
</evidence>
<comment type="function">
    <text evidence="1 13">Transfers the gamma-phosphate of ATP to the 4'-position of a tetraacyldisaccharide 1-phosphate intermediate (termed DS-1-P) to form tetraacyldisaccharide 1,4'-bis-phosphate (lipid IVA).</text>
</comment>
<evidence type="ECO:0000256" key="3">
    <source>
        <dbReference type="ARBA" id="ARBA00012071"/>
    </source>
</evidence>
<dbReference type="SUPFAM" id="SSF52540">
    <property type="entry name" value="P-loop containing nucleoside triphosphate hydrolases"/>
    <property type="match status" value="1"/>
</dbReference>
<dbReference type="EC" id="2.7.1.130" evidence="3 13"/>
<organism evidence="14 15">
    <name type="scientific">Mesorhizobium denitrificans</name>
    <dbReference type="NCBI Taxonomy" id="2294114"/>
    <lineage>
        <taxon>Bacteria</taxon>
        <taxon>Pseudomonadati</taxon>
        <taxon>Pseudomonadota</taxon>
        <taxon>Alphaproteobacteria</taxon>
        <taxon>Hyphomicrobiales</taxon>
        <taxon>Phyllobacteriaceae</taxon>
        <taxon>Mesorhizobium</taxon>
    </lineage>
</organism>
<comment type="similarity">
    <text evidence="13">Belongs to the LpxK family.</text>
</comment>
<dbReference type="GO" id="GO:0009245">
    <property type="term" value="P:lipid A biosynthetic process"/>
    <property type="evidence" value="ECO:0007669"/>
    <property type="project" value="UniProtKB-UniRule"/>
</dbReference>
<evidence type="ECO:0000256" key="8">
    <source>
        <dbReference type="ARBA" id="ARBA00022741"/>
    </source>
</evidence>
<feature type="binding site" evidence="13">
    <location>
        <begin position="53"/>
        <end position="60"/>
    </location>
    <ligand>
        <name>ATP</name>
        <dbReference type="ChEBI" id="CHEBI:30616"/>
    </ligand>
</feature>
<dbReference type="InterPro" id="IPR003758">
    <property type="entry name" value="LpxK"/>
</dbReference>
<keyword evidence="5 13" id="KW-0444">Lipid biosynthesis</keyword>
<evidence type="ECO:0000256" key="1">
    <source>
        <dbReference type="ARBA" id="ARBA00002274"/>
    </source>
</evidence>
<evidence type="ECO:0000313" key="14">
    <source>
        <dbReference type="EMBL" id="RFC69036.1"/>
    </source>
</evidence>
<evidence type="ECO:0000256" key="4">
    <source>
        <dbReference type="ARBA" id="ARBA00016436"/>
    </source>
</evidence>
<proteinExistence type="inferred from homology"/>
<reference evidence="15" key="1">
    <citation type="submission" date="2018-08" db="EMBL/GenBank/DDBJ databases">
        <authorList>
            <person name="Im W.T."/>
        </authorList>
    </citation>
    <scope>NUCLEOTIDE SEQUENCE [LARGE SCALE GENOMIC DNA]</scope>
    <source>
        <strain evidence="15">LA-28</strain>
    </source>
</reference>
<dbReference type="Proteomes" id="UP000262379">
    <property type="component" value="Unassembled WGS sequence"/>
</dbReference>
<dbReference type="AlphaFoldDB" id="A0A371XII1"/>
<evidence type="ECO:0000256" key="10">
    <source>
        <dbReference type="ARBA" id="ARBA00022840"/>
    </source>
</evidence>
<dbReference type="InterPro" id="IPR027417">
    <property type="entry name" value="P-loop_NTPase"/>
</dbReference>
<keyword evidence="9 13" id="KW-0418">Kinase</keyword>
<evidence type="ECO:0000256" key="7">
    <source>
        <dbReference type="ARBA" id="ARBA00022679"/>
    </source>
</evidence>
<evidence type="ECO:0000313" key="15">
    <source>
        <dbReference type="Proteomes" id="UP000262379"/>
    </source>
</evidence>
<dbReference type="RefSeq" id="WP_116622335.1">
    <property type="nucleotide sequence ID" value="NZ_QURN01000002.1"/>
</dbReference>
<keyword evidence="6 13" id="KW-0441">Lipid A biosynthesis</keyword>
<evidence type="ECO:0000256" key="5">
    <source>
        <dbReference type="ARBA" id="ARBA00022516"/>
    </source>
</evidence>
<comment type="catalytic activity">
    <reaction evidence="13">
        <text>a lipid A disaccharide + ATP = a lipid IVA + ADP + H(+)</text>
        <dbReference type="Rhea" id="RHEA:67840"/>
        <dbReference type="ChEBI" id="CHEBI:15378"/>
        <dbReference type="ChEBI" id="CHEBI:30616"/>
        <dbReference type="ChEBI" id="CHEBI:176343"/>
        <dbReference type="ChEBI" id="CHEBI:176425"/>
        <dbReference type="ChEBI" id="CHEBI:456216"/>
        <dbReference type="EC" id="2.7.1.130"/>
    </reaction>
</comment>
<dbReference type="Pfam" id="PF02606">
    <property type="entry name" value="LpxK"/>
    <property type="match status" value="1"/>
</dbReference>
<gene>
    <name evidence="13" type="primary">lpxK</name>
    <name evidence="14" type="ORF">DY251_02710</name>
</gene>
<keyword evidence="7 13" id="KW-0808">Transferase</keyword>
<dbReference type="GO" id="GO:0005524">
    <property type="term" value="F:ATP binding"/>
    <property type="evidence" value="ECO:0007669"/>
    <property type="project" value="UniProtKB-UniRule"/>
</dbReference>
<dbReference type="GO" id="GO:0005886">
    <property type="term" value="C:plasma membrane"/>
    <property type="evidence" value="ECO:0007669"/>
    <property type="project" value="TreeGrafter"/>
</dbReference>
<dbReference type="UniPathway" id="UPA00359">
    <property type="reaction ID" value="UER00482"/>
</dbReference>
<accession>A0A371XII1</accession>
<protein>
    <recommendedName>
        <fullName evidence="4 13">Tetraacyldisaccharide 4'-kinase</fullName>
        <ecNumber evidence="3 13">2.7.1.130</ecNumber>
    </recommendedName>
    <alternativeName>
        <fullName evidence="12 13">Lipid A 4'-kinase</fullName>
    </alternativeName>
</protein>
<evidence type="ECO:0000256" key="11">
    <source>
        <dbReference type="ARBA" id="ARBA00023098"/>
    </source>
</evidence>
<name>A0A371XII1_9HYPH</name>
<keyword evidence="10 13" id="KW-0067">ATP-binding</keyword>
<evidence type="ECO:0000256" key="2">
    <source>
        <dbReference type="ARBA" id="ARBA00004870"/>
    </source>
</evidence>
<dbReference type="HAMAP" id="MF_00409">
    <property type="entry name" value="LpxK"/>
    <property type="match status" value="1"/>
</dbReference>
<evidence type="ECO:0000256" key="12">
    <source>
        <dbReference type="ARBA" id="ARBA00029757"/>
    </source>
</evidence>
<comment type="pathway">
    <text evidence="2 13">Glycolipid biosynthesis; lipid IV(A) biosynthesis; lipid IV(A) from (3R)-3-hydroxytetradecanoyl-[acyl-carrier-protein] and UDP-N-acetyl-alpha-D-glucosamine: step 6/6.</text>
</comment>
<dbReference type="PANTHER" id="PTHR42724:SF1">
    <property type="entry name" value="TETRAACYLDISACCHARIDE 4'-KINASE, MITOCHONDRIAL-RELATED"/>
    <property type="match status" value="1"/>
</dbReference>
<dbReference type="NCBIfam" id="TIGR00682">
    <property type="entry name" value="lpxK"/>
    <property type="match status" value="1"/>
</dbReference>
<dbReference type="PANTHER" id="PTHR42724">
    <property type="entry name" value="TETRAACYLDISACCHARIDE 4'-KINASE"/>
    <property type="match status" value="1"/>
</dbReference>
<keyword evidence="8 13" id="KW-0547">Nucleotide-binding</keyword>
<comment type="caution">
    <text evidence="14">The sequence shown here is derived from an EMBL/GenBank/DDBJ whole genome shotgun (WGS) entry which is preliminary data.</text>
</comment>
<dbReference type="EMBL" id="QURN01000002">
    <property type="protein sequence ID" value="RFC69036.1"/>
    <property type="molecule type" value="Genomic_DNA"/>
</dbReference>
<keyword evidence="11 13" id="KW-0443">Lipid metabolism</keyword>
<dbReference type="GO" id="GO:0009244">
    <property type="term" value="P:lipopolysaccharide core region biosynthetic process"/>
    <property type="evidence" value="ECO:0007669"/>
    <property type="project" value="TreeGrafter"/>
</dbReference>
<evidence type="ECO:0000256" key="6">
    <source>
        <dbReference type="ARBA" id="ARBA00022556"/>
    </source>
</evidence>